<keyword evidence="6" id="KW-1185">Reference proteome</keyword>
<dbReference type="Proteomes" id="UP000031512">
    <property type="component" value="Unassembled WGS sequence"/>
</dbReference>
<name>L1L927_THEEQ</name>
<evidence type="ECO:0000313" key="5">
    <source>
        <dbReference type="EMBL" id="EKX72011.1"/>
    </source>
</evidence>
<feature type="domain" description="RED-like N-terminal" evidence="4">
    <location>
        <begin position="40"/>
        <end position="232"/>
    </location>
</feature>
<dbReference type="Pfam" id="PF07808">
    <property type="entry name" value="RED_N"/>
    <property type="match status" value="1"/>
</dbReference>
<dbReference type="eggNOG" id="KOG2498">
    <property type="taxonomic scope" value="Eukaryota"/>
</dbReference>
<evidence type="ECO:0000259" key="4">
    <source>
        <dbReference type="Pfam" id="PF07808"/>
    </source>
</evidence>
<evidence type="ECO:0000256" key="1">
    <source>
        <dbReference type="ARBA" id="ARBA00004123"/>
    </source>
</evidence>
<evidence type="ECO:0000313" key="6">
    <source>
        <dbReference type="Proteomes" id="UP000031512"/>
    </source>
</evidence>
<proteinExistence type="predicted"/>
<sequence length="384" mass="45126">MAPKGSDFAVFKRVGIPSAVLKNRNKDKRLDKRSATGYRRIEQTEESDAPSETKYRDRALERSQLKDEYLKVEEEYQLLKKQTEEESRYMGGDEEHTHMVKGLDYTLLNKVKSNLEKTDVHASKETQDEDPGMGHTDLGFYIYKNFFYHTNLHNRHFKEKIDNTVELLKRGHKFKKNRNHGYFYVYNLKLEPEENDVPTMTISSESDTNVPKVLNTYRDNRVKTELMEAFTWHAENRKKKREDRLPFRPAKDEPMANVDDGDDIFENAGEYKSDEYNLDAIEKLKENERYFETQEVVDETVDYSLPINLLLKRKATNKKKDGYDECYPDFDDMDSDDDVATKKKKKGNKEWKEVQKVMEGKTMSIGELEGISQQKRGYAKVIPQ</sequence>
<accession>L1L927</accession>
<protein>
    <recommendedName>
        <fullName evidence="4">RED-like N-terminal domain-containing protein</fullName>
    </recommendedName>
</protein>
<dbReference type="GeneID" id="15804880"/>
<dbReference type="VEuPathDB" id="PiroplasmaDB:BEWA_016890"/>
<gene>
    <name evidence="5" type="ORF">BEWA_016890</name>
</gene>
<dbReference type="EMBL" id="ACOU01000008">
    <property type="protein sequence ID" value="EKX72011.1"/>
    <property type="molecule type" value="Genomic_DNA"/>
</dbReference>
<dbReference type="GO" id="GO:0005634">
    <property type="term" value="C:nucleus"/>
    <property type="evidence" value="ECO:0007669"/>
    <property type="project" value="UniProtKB-SubCell"/>
</dbReference>
<reference evidence="5 6" key="1">
    <citation type="journal article" date="2012" name="BMC Genomics">
        <title>Comparative genomic analysis and phylogenetic position of Theileria equi.</title>
        <authorList>
            <person name="Kappmeyer L.S."/>
            <person name="Thiagarajan M."/>
            <person name="Herndon D.R."/>
            <person name="Ramsay J.D."/>
            <person name="Caler E."/>
            <person name="Djikeng A."/>
            <person name="Gillespie J.J."/>
            <person name="Lau A.O."/>
            <person name="Roalson E.H."/>
            <person name="Silva J.C."/>
            <person name="Silva M.G."/>
            <person name="Suarez C.E."/>
            <person name="Ueti M.W."/>
            <person name="Nene V.M."/>
            <person name="Mealey R.H."/>
            <person name="Knowles D.P."/>
            <person name="Brayton K.A."/>
        </authorList>
    </citation>
    <scope>NUCLEOTIDE SEQUENCE [LARGE SCALE GENOMIC DNA]</scope>
    <source>
        <strain evidence="5 6">WA</strain>
    </source>
</reference>
<dbReference type="KEGG" id="beq:BEWA_016890"/>
<dbReference type="OrthoDB" id="3366823at2759"/>
<dbReference type="RefSeq" id="XP_004831463.1">
    <property type="nucleotide sequence ID" value="XM_004831406.1"/>
</dbReference>
<dbReference type="InterPro" id="IPR039896">
    <property type="entry name" value="Red-like"/>
</dbReference>
<feature type="region of interest" description="Disordered" evidence="3">
    <location>
        <begin position="25"/>
        <end position="57"/>
    </location>
</feature>
<organism evidence="5 6">
    <name type="scientific">Theileria equi strain WA</name>
    <dbReference type="NCBI Taxonomy" id="1537102"/>
    <lineage>
        <taxon>Eukaryota</taxon>
        <taxon>Sar</taxon>
        <taxon>Alveolata</taxon>
        <taxon>Apicomplexa</taxon>
        <taxon>Aconoidasida</taxon>
        <taxon>Piroplasmida</taxon>
        <taxon>Theileriidae</taxon>
        <taxon>Theileria</taxon>
    </lineage>
</organism>
<keyword evidence="2" id="KW-0539">Nucleus</keyword>
<dbReference type="InterPro" id="IPR012916">
    <property type="entry name" value="RED_N"/>
</dbReference>
<dbReference type="STRING" id="1537102.L1L927"/>
<comment type="caution">
    <text evidence="5">The sequence shown here is derived from an EMBL/GenBank/DDBJ whole genome shotgun (WGS) entry which is preliminary data.</text>
</comment>
<comment type="subcellular location">
    <subcellularLocation>
        <location evidence="1">Nucleus</location>
    </subcellularLocation>
</comment>
<dbReference type="AlphaFoldDB" id="L1L927"/>
<evidence type="ECO:0000256" key="3">
    <source>
        <dbReference type="SAM" id="MobiDB-lite"/>
    </source>
</evidence>
<dbReference type="PANTHER" id="PTHR12765">
    <property type="entry name" value="RED PROTEIN IK FACTOR CYTOKINE IK"/>
    <property type="match status" value="1"/>
</dbReference>
<evidence type="ECO:0000256" key="2">
    <source>
        <dbReference type="ARBA" id="ARBA00023242"/>
    </source>
</evidence>
<feature type="compositionally biased region" description="Basic and acidic residues" evidence="3">
    <location>
        <begin position="28"/>
        <end position="43"/>
    </location>
</feature>